<gene>
    <name evidence="1" type="primary">traV</name>
    <name evidence="1" type="ORF">EHJ13_21175</name>
</gene>
<name>A0A9Q4T8K1_9ENTR</name>
<comment type="caution">
    <text evidence="1">The sequence shown here is derived from an EMBL/GenBank/DDBJ whole genome shotgun (WGS) entry which is preliminary data.</text>
</comment>
<protein>
    <submittedName>
        <fullName evidence="1">Type IV conjugative transfer system protein TraV</fullName>
    </submittedName>
</protein>
<sequence>MNKSIIGMLLCSVLTGCAGMNDEFDCNKTATDQCLTMTEANRLAAQGKSLDEIDKAVKKPAGETLPALSNSAPVVNPSRPLSVSATGPTAAKHIAPRPIYAATTGNNFITTHAPKQTTTPGAQTIRSVSDAGQVSAQRVPDATQRLWIAPWVDTDDNFHQPSVVEFVKNKAHWEEGFRVISEGEE</sequence>
<dbReference type="InterPro" id="IPR014118">
    <property type="entry name" value="T4SS_TraV"/>
</dbReference>
<dbReference type="AlphaFoldDB" id="A0A9Q4T8K1"/>
<evidence type="ECO:0000313" key="1">
    <source>
        <dbReference type="EMBL" id="NCH89925.1"/>
    </source>
</evidence>
<proteinExistence type="predicted"/>
<organism evidence="1 2">
    <name type="scientific">Cronobacter dublinensis</name>
    <dbReference type="NCBI Taxonomy" id="413497"/>
    <lineage>
        <taxon>Bacteria</taxon>
        <taxon>Pseudomonadati</taxon>
        <taxon>Pseudomonadota</taxon>
        <taxon>Gammaproteobacteria</taxon>
        <taxon>Enterobacterales</taxon>
        <taxon>Enterobacteriaceae</taxon>
        <taxon>Cronobacter</taxon>
    </lineage>
</organism>
<dbReference type="RefSeq" id="WP_105640951.1">
    <property type="nucleotide sequence ID" value="NZ_NRNP01000014.1"/>
</dbReference>
<accession>A0A9Q4T8K1</accession>
<evidence type="ECO:0000313" key="2">
    <source>
        <dbReference type="Proteomes" id="UP000778262"/>
    </source>
</evidence>
<dbReference type="NCBIfam" id="NF010293">
    <property type="entry name" value="PRK13733.1"/>
    <property type="match status" value="1"/>
</dbReference>
<dbReference type="Pfam" id="PF09676">
    <property type="entry name" value="TraV"/>
    <property type="match status" value="1"/>
</dbReference>
<dbReference type="EMBL" id="RPBY01000013">
    <property type="protein sequence ID" value="NCH89925.1"/>
    <property type="molecule type" value="Genomic_DNA"/>
</dbReference>
<dbReference type="NCBIfam" id="TIGR02747">
    <property type="entry name" value="TraV"/>
    <property type="match status" value="1"/>
</dbReference>
<reference evidence="1" key="1">
    <citation type="submission" date="2018-11" db="EMBL/GenBank/DDBJ databases">
        <title>Genomics analysis of Putative Virulence Factors on Adhesion and Cytotoxicity for Cronobacter spp.</title>
        <authorList>
            <person name="Cui J."/>
        </authorList>
    </citation>
    <scope>NUCLEOTIDE SEQUENCE</scope>
    <source>
        <strain evidence="1">SD69</strain>
    </source>
</reference>
<dbReference type="PROSITE" id="PS51257">
    <property type="entry name" value="PROKAR_LIPOPROTEIN"/>
    <property type="match status" value="1"/>
</dbReference>
<dbReference type="Proteomes" id="UP000778262">
    <property type="component" value="Unassembled WGS sequence"/>
</dbReference>